<dbReference type="InterPro" id="IPR009057">
    <property type="entry name" value="Homeodomain-like_sf"/>
</dbReference>
<dbReference type="InterPro" id="IPR001647">
    <property type="entry name" value="HTH_TetR"/>
</dbReference>
<reference evidence="6 7" key="1">
    <citation type="submission" date="2020-08" db="EMBL/GenBank/DDBJ databases">
        <title>Genomic Encyclopedia of Type Strains, Phase IV (KMG-IV): sequencing the most valuable type-strain genomes for metagenomic binning, comparative biology and taxonomic classification.</title>
        <authorList>
            <person name="Goeker M."/>
        </authorList>
    </citation>
    <scope>NUCLEOTIDE SEQUENCE [LARGE SCALE GENOMIC DNA]</scope>
    <source>
        <strain evidence="6 7">YIM 65646</strain>
    </source>
</reference>
<dbReference type="InterPro" id="IPR036271">
    <property type="entry name" value="Tet_transcr_reg_TetR-rel_C_sf"/>
</dbReference>
<dbReference type="RefSeq" id="WP_184790954.1">
    <property type="nucleotide sequence ID" value="NZ_BONT01000047.1"/>
</dbReference>
<dbReference type="GO" id="GO:0003677">
    <property type="term" value="F:DNA binding"/>
    <property type="evidence" value="ECO:0007669"/>
    <property type="project" value="UniProtKB-UniRule"/>
</dbReference>
<evidence type="ECO:0000259" key="5">
    <source>
        <dbReference type="PROSITE" id="PS50977"/>
    </source>
</evidence>
<sequence>MTGTRERIVCTAARLMQRQGYEGTGIKLIAREANATLGSVYHYFPGGKKELALAAIAYSEREFGELLETSLAGETTPGAAMESCARALADFLAKDGWIDGCPVTATALETLGDDDMRAACGRAFEHWRGIVAKALRTAGVGETDAAELAHTVIAVLEGAELTAQVARSPEALHAAGRHLARLLGTYV</sequence>
<keyword evidence="1" id="KW-0805">Transcription regulation</keyword>
<proteinExistence type="predicted"/>
<dbReference type="InterPro" id="IPR054156">
    <property type="entry name" value="YxaF_TetR_C"/>
</dbReference>
<protein>
    <submittedName>
        <fullName evidence="6">TetR/AcrR family transcriptional repressor of lmrAB and yxaGH operons</fullName>
    </submittedName>
</protein>
<dbReference type="SUPFAM" id="SSF48498">
    <property type="entry name" value="Tetracyclin repressor-like, C-terminal domain"/>
    <property type="match status" value="1"/>
</dbReference>
<evidence type="ECO:0000313" key="7">
    <source>
        <dbReference type="Proteomes" id="UP000548476"/>
    </source>
</evidence>
<dbReference type="PROSITE" id="PS50977">
    <property type="entry name" value="HTH_TETR_2"/>
    <property type="match status" value="1"/>
</dbReference>
<dbReference type="Gene3D" id="1.10.357.10">
    <property type="entry name" value="Tetracycline Repressor, domain 2"/>
    <property type="match status" value="1"/>
</dbReference>
<keyword evidence="7" id="KW-1185">Reference proteome</keyword>
<organism evidence="6 7">
    <name type="scientific">Phytomonospora endophytica</name>
    <dbReference type="NCBI Taxonomy" id="714109"/>
    <lineage>
        <taxon>Bacteria</taxon>
        <taxon>Bacillati</taxon>
        <taxon>Actinomycetota</taxon>
        <taxon>Actinomycetes</taxon>
        <taxon>Micromonosporales</taxon>
        <taxon>Micromonosporaceae</taxon>
        <taxon>Phytomonospora</taxon>
    </lineage>
</organism>
<evidence type="ECO:0000313" key="6">
    <source>
        <dbReference type="EMBL" id="MBB6038157.1"/>
    </source>
</evidence>
<keyword evidence="2 4" id="KW-0238">DNA-binding</keyword>
<dbReference type="Pfam" id="PF21993">
    <property type="entry name" value="TetR_C_13_2"/>
    <property type="match status" value="1"/>
</dbReference>
<evidence type="ECO:0000256" key="3">
    <source>
        <dbReference type="ARBA" id="ARBA00023163"/>
    </source>
</evidence>
<evidence type="ECO:0000256" key="1">
    <source>
        <dbReference type="ARBA" id="ARBA00023015"/>
    </source>
</evidence>
<dbReference type="EMBL" id="JACHGT010000015">
    <property type="protein sequence ID" value="MBB6038157.1"/>
    <property type="molecule type" value="Genomic_DNA"/>
</dbReference>
<dbReference type="SUPFAM" id="SSF46689">
    <property type="entry name" value="Homeodomain-like"/>
    <property type="match status" value="1"/>
</dbReference>
<name>A0A841FXS2_9ACTN</name>
<evidence type="ECO:0000256" key="4">
    <source>
        <dbReference type="PROSITE-ProRule" id="PRU00335"/>
    </source>
</evidence>
<dbReference type="PANTHER" id="PTHR47506:SF3">
    <property type="entry name" value="HTH-TYPE TRANSCRIPTIONAL REGULATOR LMRA"/>
    <property type="match status" value="1"/>
</dbReference>
<feature type="domain" description="HTH tetR-type" evidence="5">
    <location>
        <begin position="2"/>
        <end position="62"/>
    </location>
</feature>
<evidence type="ECO:0000256" key="2">
    <source>
        <dbReference type="ARBA" id="ARBA00023125"/>
    </source>
</evidence>
<feature type="DNA-binding region" description="H-T-H motif" evidence="4">
    <location>
        <begin position="25"/>
        <end position="44"/>
    </location>
</feature>
<dbReference type="Pfam" id="PF00440">
    <property type="entry name" value="TetR_N"/>
    <property type="match status" value="1"/>
</dbReference>
<keyword evidence="3" id="KW-0804">Transcription</keyword>
<dbReference type="AlphaFoldDB" id="A0A841FXS2"/>
<comment type="caution">
    <text evidence="6">The sequence shown here is derived from an EMBL/GenBank/DDBJ whole genome shotgun (WGS) entry which is preliminary data.</text>
</comment>
<dbReference type="PANTHER" id="PTHR47506">
    <property type="entry name" value="TRANSCRIPTIONAL REGULATORY PROTEIN"/>
    <property type="match status" value="1"/>
</dbReference>
<gene>
    <name evidence="6" type="ORF">HNR73_006037</name>
</gene>
<dbReference type="Proteomes" id="UP000548476">
    <property type="component" value="Unassembled WGS sequence"/>
</dbReference>
<accession>A0A841FXS2</accession>